<dbReference type="PANTHER" id="PTHR22642">
    <property type="entry name" value="IMIDAZOLONEPROPIONASE"/>
    <property type="match status" value="1"/>
</dbReference>
<dbReference type="InterPro" id="IPR011059">
    <property type="entry name" value="Metal-dep_hydrolase_composite"/>
</dbReference>
<dbReference type="InterPro" id="IPR013108">
    <property type="entry name" value="Amidohydro_3"/>
</dbReference>
<dbReference type="Gene3D" id="2.30.40.10">
    <property type="entry name" value="Urease, subunit C, domain 1"/>
    <property type="match status" value="1"/>
</dbReference>
<reference evidence="3 4" key="1">
    <citation type="submission" date="2017-02" db="EMBL/GenBank/DDBJ databases">
        <authorList>
            <person name="Peterson S.W."/>
        </authorList>
    </citation>
    <scope>NUCLEOTIDE SEQUENCE [LARGE SCALE GENOMIC DNA]</scope>
    <source>
        <strain evidence="3 4">CECT 9189</strain>
    </source>
</reference>
<evidence type="ECO:0000313" key="3">
    <source>
        <dbReference type="EMBL" id="SKA37514.1"/>
    </source>
</evidence>
<dbReference type="SUPFAM" id="SSF51338">
    <property type="entry name" value="Composite domain of metallo-dependent hydrolases"/>
    <property type="match status" value="1"/>
</dbReference>
<dbReference type="EMBL" id="FUWP01000010">
    <property type="protein sequence ID" value="SKA37514.1"/>
    <property type="molecule type" value="Genomic_DNA"/>
</dbReference>
<feature type="domain" description="Amidohydrolase 3" evidence="2">
    <location>
        <begin position="74"/>
        <end position="561"/>
    </location>
</feature>
<gene>
    <name evidence="3" type="primary">nfdA</name>
    <name evidence="3" type="ORF">CZ814_02068</name>
</gene>
<keyword evidence="1" id="KW-0732">Signal</keyword>
<dbReference type="InterPro" id="IPR033932">
    <property type="entry name" value="YtcJ-like"/>
</dbReference>
<feature type="chain" id="PRO_5012301249" evidence="1">
    <location>
        <begin position="26"/>
        <end position="570"/>
    </location>
</feature>
<protein>
    <submittedName>
        <fullName evidence="3">N-substituted formamide deformylase</fullName>
        <ecNumber evidence="3">3.5.1.91</ecNumber>
    </submittedName>
</protein>
<evidence type="ECO:0000256" key="1">
    <source>
        <dbReference type="SAM" id="SignalP"/>
    </source>
</evidence>
<dbReference type="GO" id="GO:0016810">
    <property type="term" value="F:hydrolase activity, acting on carbon-nitrogen (but not peptide) bonds"/>
    <property type="evidence" value="ECO:0007669"/>
    <property type="project" value="InterPro"/>
</dbReference>
<dbReference type="InterPro" id="IPR032466">
    <property type="entry name" value="Metal_Hydrolase"/>
</dbReference>
<dbReference type="SUPFAM" id="SSF51556">
    <property type="entry name" value="Metallo-dependent hydrolases"/>
    <property type="match status" value="1"/>
</dbReference>
<keyword evidence="3" id="KW-0378">Hydrolase</keyword>
<dbReference type="OrthoDB" id="9031471at2"/>
<dbReference type="CDD" id="cd01300">
    <property type="entry name" value="YtcJ_like"/>
    <property type="match status" value="1"/>
</dbReference>
<dbReference type="EC" id="3.5.1.91" evidence="3"/>
<name>A0A1T4TAL1_9GAMM</name>
<sequence length="570" mass="63469">MKINVIKKTKYFPLVITLASSFAFASSDLILINSDIIPVTSELHRAQAMAIQDGQIIAVGSNEEVLQYQGKMTQIRDLHGKTITPGFIDAHGHFAQYIPLIESEFLYPAPMGDINSLNDLQDKMQRYFSQPNKDKHILHVAFGYDDAELAEKRHPTKQELDKFTQGYRFCAVHISGHLATCNSDGLAFIGFNNDTPNPSGGIIRRDANGEMSGVLEESAIYPILSHLPAISEVDAIRKFTKVQDMFASYGITTAQEGLATLPTITTLKKMAENGLLKIDMLAYAKWVDLAEAIAVLPMKSSINGFTLAGIKMVGDGSPQGKTAYLSSPYYEVPHNHAYDYHGYPVLTQQEMDQWVDTAYQVGAQILSHSNGDASADILLNAIEKADTKYGKQDRRTVVIHAQTTRLDQIKRMKKNEMIPSFFPAHTYFWGDYHRDSVLGPWRASNISPMGWANSQELPFTIHMDAPVLFPDMMTNMWSAVNRVTRSGAVLGKHHRITAYQALEAITKNAAYQNFEDQHKGTIEVGKRADLVILDNNPLTVDAIAIKDINVLETIKDGKTIYRKNTILATN</sequence>
<evidence type="ECO:0000259" key="2">
    <source>
        <dbReference type="Pfam" id="PF07969"/>
    </source>
</evidence>
<dbReference type="PANTHER" id="PTHR22642:SF2">
    <property type="entry name" value="PROTEIN LONG AFTER FAR-RED 3"/>
    <property type="match status" value="1"/>
</dbReference>
<dbReference type="Pfam" id="PF07969">
    <property type="entry name" value="Amidohydro_3"/>
    <property type="match status" value="1"/>
</dbReference>
<evidence type="ECO:0000313" key="4">
    <source>
        <dbReference type="Proteomes" id="UP000191116"/>
    </source>
</evidence>
<organism evidence="3 4">
    <name type="scientific">Photobacterium toruni</name>
    <dbReference type="NCBI Taxonomy" id="1935446"/>
    <lineage>
        <taxon>Bacteria</taxon>
        <taxon>Pseudomonadati</taxon>
        <taxon>Pseudomonadota</taxon>
        <taxon>Gammaproteobacteria</taxon>
        <taxon>Vibrionales</taxon>
        <taxon>Vibrionaceae</taxon>
        <taxon>Photobacterium</taxon>
    </lineage>
</organism>
<dbReference type="Gene3D" id="3.10.310.70">
    <property type="match status" value="1"/>
</dbReference>
<feature type="signal peptide" evidence="1">
    <location>
        <begin position="1"/>
        <end position="25"/>
    </location>
</feature>
<dbReference type="Proteomes" id="UP000191116">
    <property type="component" value="Unassembled WGS sequence"/>
</dbReference>
<proteinExistence type="predicted"/>
<dbReference type="AlphaFoldDB" id="A0A1T4TAL1"/>
<dbReference type="Gene3D" id="3.20.20.140">
    <property type="entry name" value="Metal-dependent hydrolases"/>
    <property type="match status" value="1"/>
</dbReference>
<accession>A0A1T4TAL1</accession>
<dbReference type="RefSeq" id="WP_080174881.1">
    <property type="nucleotide sequence ID" value="NZ_AP024854.1"/>
</dbReference>